<keyword evidence="6 11" id="KW-0010">Activator</keyword>
<keyword evidence="4 11" id="KW-0678">Repressor</keyword>
<evidence type="ECO:0000313" key="17">
    <source>
        <dbReference type="Proteomes" id="UP000310066"/>
    </source>
</evidence>
<evidence type="ECO:0000256" key="2">
    <source>
        <dbReference type="ARBA" id="ARBA00009354"/>
    </source>
</evidence>
<evidence type="ECO:0000256" key="1">
    <source>
        <dbReference type="ARBA" id="ARBA00004123"/>
    </source>
</evidence>
<feature type="region of interest" description="Disordered" evidence="12">
    <location>
        <begin position="813"/>
        <end position="855"/>
    </location>
</feature>
<name>A0A4U0VJN8_9PEZI</name>
<keyword evidence="7 11" id="KW-0804">Transcription</keyword>
<evidence type="ECO:0000259" key="15">
    <source>
        <dbReference type="Pfam" id="PF18296"/>
    </source>
</evidence>
<evidence type="ECO:0000256" key="10">
    <source>
        <dbReference type="ARBA" id="ARBA00032008"/>
    </source>
</evidence>
<sequence length="1418" mass="154878">MYLRFGMDFLKGCKTNVWQTGNVWETPFTKFTWRDDHVGEVKVQSLATQLRRHGVLCTASEREIWLFGTVPQESMEALRSYDLDLIVEGNLTDHAILRTATGQPIKSALLDAIEAAVRFQLAGIPSVTHVGPYTWLVDICEENGKQHSEGLLLRLRLRFLDDGTLYATINTRPSPLSPVRTHVDAGTSVILAPSGQRAMCLGDESVGTPVVDSDQWRSLVAASLQVEVGDCVEWTRVQSLDDELEDCFIWPANLCFEHKDRSHLDSGKCNWRSCFRASEGETSFTHPLTVAEDWLAGATERAAAVERMRYEAMDDDELPSESTAGDEEGEVTTSPPFIQRTADQQATIYPTPPDVLLLAQSASQQMGPENSANSSALIDPTSFGADFLHTSDDIEPRQLTSSSSNQLAAQRGNDDLFGDLSGELDFGTGEVGDEDFDFFNEEDDATAAAAMGDDNELLEVEDGDADIVGAGGDHASDAVDIVAAASRAQQAHNASAASIQQVESALIRVDDELFAESPPVELATDTTQAISQPQPDEPLSPFGIRERLLPPPVPASVKPALPHTDDLRRNAFNPLAFRADLEIGRRFSAQYGPGDYKTYESEPPTTMDTSLPSRRKKPRMRRPLDSDSDASEFYSESEEDSYESASSVSDENMPPKAPWTTKKRKRADYEQHALSGELQCMLRNEASDDGCSEEKAEAELQALLQRIAENSKYDAASWPPTQMGETFGDRRAPRTDALHPPERALSLTKLDLVYTAQLVSEQAITCVPYVVEQLDWSSSNQDNDPASGSAVHTLVDHLIEQLLPDTTRSDITRLALPHDPPGRAVTASSAARPGQPRPPQRSDVTSSGPDIVAVPPPFVRVQRGNDDFEMLPPALDFWEALSLAPTNGPKNIRAYCVCPLNDDLQRLTNTFLRDLGIRYEDCKLGSHTHVRYVNESNHLDEYEDGLAPVEPGVEDSIEGAMRAYAGACMKLGEFLATIGADEPDRTIVVYFLSPFPREHRVMQTLCACFWLLCKEYREHTPKALRNEPQSDVILQILPIEVVAAPDALVMLDAKQFGALAKEVYDRCPPALDGEQDITSALSSYAAPLVELASPPPKRIGFQLTAQPPNDLLHEGSSLHVAYALSSDGLWLTAAWVDSTGHYQSCSTYCLRGRAFANAASEVWERTKEILAGREVTWRVFIIASGVVNESYKNCWREIIARPRKYPFSVTLLSAQLDLDLKLSPPPTATPDERATNIALTAVGFLTPVSTPQATTTMTFPSDTSGNAAPPTPAPSDTALPDSDPDAHLIDTADESWAVLFPPTTYTAITSLPAQTDALAHGALFKRGGHANTSPICNKQLASLGVSLLWTVQVRTNGNVDAGSVKQAEMTLREVLRMFRGLSVLTRARGLVGNGGEGMCLPVHMVGAVRGAEALDGYL</sequence>
<accession>A0A4U0VJN8</accession>
<evidence type="ECO:0000259" key="13">
    <source>
        <dbReference type="Pfam" id="PF06333"/>
    </source>
</evidence>
<evidence type="ECO:0000256" key="5">
    <source>
        <dbReference type="ARBA" id="ARBA00023015"/>
    </source>
</evidence>
<dbReference type="Proteomes" id="UP000310066">
    <property type="component" value="Unassembled WGS sequence"/>
</dbReference>
<dbReference type="Pfam" id="PF11597">
    <property type="entry name" value="Med13_N"/>
    <property type="match status" value="1"/>
</dbReference>
<evidence type="ECO:0000256" key="7">
    <source>
        <dbReference type="ARBA" id="ARBA00023163"/>
    </source>
</evidence>
<comment type="function">
    <text evidence="9 11">Component of the SRB8-11 complex. The SRB8-11 complex is a regulatory module of the Mediator complex which is itself involved in regulation of basal and activated RNA polymerase II-dependent transcription. The SRB8-11 complex may be involved in the transcriptional repression of a subset of genes regulated by Mediator. It may inhibit the association of the Mediator complex with RNA polymerase II to form the holoenzyme complex.</text>
</comment>
<comment type="caution">
    <text evidence="16">The sequence shown here is derived from an EMBL/GenBank/DDBJ whole genome shotgun (WGS) entry which is preliminary data.</text>
</comment>
<feature type="region of interest" description="Disordered" evidence="12">
    <location>
        <begin position="314"/>
        <end position="334"/>
    </location>
</feature>
<dbReference type="OrthoDB" id="103819at2759"/>
<gene>
    <name evidence="16" type="ORF">B0A54_01148</name>
</gene>
<feature type="region of interest" description="Disordered" evidence="12">
    <location>
        <begin position="1253"/>
        <end position="1286"/>
    </location>
</feature>
<dbReference type="Pfam" id="PF06333">
    <property type="entry name" value="Med13_C"/>
    <property type="match status" value="1"/>
</dbReference>
<dbReference type="InterPro" id="IPR041285">
    <property type="entry name" value="MID_MedPIWI"/>
</dbReference>
<feature type="compositionally biased region" description="Acidic residues" evidence="12">
    <location>
        <begin position="626"/>
        <end position="642"/>
    </location>
</feature>
<evidence type="ECO:0000256" key="4">
    <source>
        <dbReference type="ARBA" id="ARBA00022491"/>
    </source>
</evidence>
<keyword evidence="5 11" id="KW-0805">Transcription regulation</keyword>
<evidence type="ECO:0000256" key="12">
    <source>
        <dbReference type="SAM" id="MobiDB-lite"/>
    </source>
</evidence>
<comment type="similarity">
    <text evidence="2 11">Belongs to the Mediator complex subunit 13 family.</text>
</comment>
<protein>
    <recommendedName>
        <fullName evidence="3 11">Mediator of RNA polymerase II transcription subunit 13</fullName>
    </recommendedName>
    <alternativeName>
        <fullName evidence="10 11">Mediator complex subunit 13</fullName>
    </alternativeName>
</protein>
<dbReference type="GO" id="GO:0003713">
    <property type="term" value="F:transcription coactivator activity"/>
    <property type="evidence" value="ECO:0007669"/>
    <property type="project" value="TreeGrafter"/>
</dbReference>
<keyword evidence="8 11" id="KW-0539">Nucleus</keyword>
<evidence type="ECO:0000259" key="14">
    <source>
        <dbReference type="Pfam" id="PF11597"/>
    </source>
</evidence>
<feature type="compositionally biased region" description="Acidic residues" evidence="12">
    <location>
        <begin position="314"/>
        <end position="330"/>
    </location>
</feature>
<dbReference type="GO" id="GO:0016592">
    <property type="term" value="C:mediator complex"/>
    <property type="evidence" value="ECO:0007669"/>
    <property type="project" value="InterPro"/>
</dbReference>
<feature type="compositionally biased region" description="Polar residues" evidence="12">
    <location>
        <begin position="1253"/>
        <end position="1266"/>
    </location>
</feature>
<dbReference type="STRING" id="329885.A0A4U0VJN8"/>
<dbReference type="EMBL" id="NAJP01000002">
    <property type="protein sequence ID" value="TKA49072.1"/>
    <property type="molecule type" value="Genomic_DNA"/>
</dbReference>
<dbReference type="GO" id="GO:0045944">
    <property type="term" value="P:positive regulation of transcription by RNA polymerase II"/>
    <property type="evidence" value="ECO:0007669"/>
    <property type="project" value="TreeGrafter"/>
</dbReference>
<feature type="domain" description="Mediator complex subunit Med13 C-terminal" evidence="13">
    <location>
        <begin position="1086"/>
        <end position="1405"/>
    </location>
</feature>
<evidence type="ECO:0000256" key="3">
    <source>
        <dbReference type="ARBA" id="ARBA00019618"/>
    </source>
</evidence>
<reference evidence="16 17" key="1">
    <citation type="submission" date="2017-03" db="EMBL/GenBank/DDBJ databases">
        <title>Genomes of endolithic fungi from Antarctica.</title>
        <authorList>
            <person name="Coleine C."/>
            <person name="Masonjones S."/>
            <person name="Stajich J.E."/>
        </authorList>
    </citation>
    <scope>NUCLEOTIDE SEQUENCE [LARGE SCALE GENOMIC DNA]</scope>
    <source>
        <strain evidence="16 17">CCFEE 5311</strain>
    </source>
</reference>
<evidence type="ECO:0000313" key="16">
    <source>
        <dbReference type="EMBL" id="TKA49072.1"/>
    </source>
</evidence>
<evidence type="ECO:0000256" key="8">
    <source>
        <dbReference type="ARBA" id="ARBA00023242"/>
    </source>
</evidence>
<dbReference type="InterPro" id="IPR021643">
    <property type="entry name" value="Mediator_Med13_N"/>
</dbReference>
<evidence type="ECO:0000256" key="11">
    <source>
        <dbReference type="RuleBase" id="RU364134"/>
    </source>
</evidence>
<evidence type="ECO:0000256" key="6">
    <source>
        <dbReference type="ARBA" id="ARBA00023159"/>
    </source>
</evidence>
<feature type="compositionally biased region" description="Polar residues" evidence="12">
    <location>
        <begin position="525"/>
        <end position="534"/>
    </location>
</feature>
<feature type="domain" description="Mediator complex subunit Med13 N-terminal" evidence="14">
    <location>
        <begin position="7"/>
        <end position="256"/>
    </location>
</feature>
<feature type="region of interest" description="Disordered" evidence="12">
    <location>
        <begin position="589"/>
        <end position="665"/>
    </location>
</feature>
<dbReference type="InterPro" id="IPR051139">
    <property type="entry name" value="Mediator_complx_sub13"/>
</dbReference>
<dbReference type="InterPro" id="IPR009401">
    <property type="entry name" value="Med13_C"/>
</dbReference>
<comment type="subunit">
    <text evidence="11">Component of the SRB8-11 complex, which itself associates with the Mediator complex.</text>
</comment>
<dbReference type="PANTHER" id="PTHR48249:SF3">
    <property type="entry name" value="MEDIATOR OF RNA POLYMERASE II TRANSCRIPTION SUBUNIT 13"/>
    <property type="match status" value="1"/>
</dbReference>
<comment type="subcellular location">
    <subcellularLocation>
        <location evidence="1 11">Nucleus</location>
    </subcellularLocation>
</comment>
<dbReference type="PANTHER" id="PTHR48249">
    <property type="entry name" value="MEDIATOR OF RNA POLYMERASE II TRANSCRIPTION SUBUNIT 13"/>
    <property type="match status" value="1"/>
</dbReference>
<feature type="region of interest" description="Disordered" evidence="12">
    <location>
        <begin position="525"/>
        <end position="567"/>
    </location>
</feature>
<dbReference type="Pfam" id="PF18296">
    <property type="entry name" value="MID_MedPIWI"/>
    <property type="match status" value="1"/>
</dbReference>
<proteinExistence type="inferred from homology"/>
<evidence type="ECO:0000256" key="9">
    <source>
        <dbReference type="ARBA" id="ARBA00025661"/>
    </source>
</evidence>
<feature type="domain" description="MID" evidence="15">
    <location>
        <begin position="890"/>
        <end position="1069"/>
    </location>
</feature>
<organism evidence="16 17">
    <name type="scientific">Friedmanniomyces endolithicus</name>
    <dbReference type="NCBI Taxonomy" id="329885"/>
    <lineage>
        <taxon>Eukaryota</taxon>
        <taxon>Fungi</taxon>
        <taxon>Dikarya</taxon>
        <taxon>Ascomycota</taxon>
        <taxon>Pezizomycotina</taxon>
        <taxon>Dothideomycetes</taxon>
        <taxon>Dothideomycetidae</taxon>
        <taxon>Mycosphaerellales</taxon>
        <taxon>Teratosphaeriaceae</taxon>
        <taxon>Friedmanniomyces</taxon>
    </lineage>
</organism>